<dbReference type="HOGENOM" id="CLU_007339_0_0_1"/>
<dbReference type="OrthoDB" id="10261632at2759"/>
<feature type="region of interest" description="Disordered" evidence="7">
    <location>
        <begin position="964"/>
        <end position="1002"/>
    </location>
</feature>
<dbReference type="EMBL" id="KE361631">
    <property type="protein sequence ID" value="EPQ29276.1"/>
    <property type="molecule type" value="Genomic_DNA"/>
</dbReference>
<dbReference type="PANTHER" id="PTHR12820:SF0">
    <property type="entry name" value="VACUOLAR PROTEIN SORTING-ASSOCIATED PROTEIN 53 HOMOLOG"/>
    <property type="match status" value="1"/>
</dbReference>
<feature type="region of interest" description="Disordered" evidence="7">
    <location>
        <begin position="1021"/>
        <end position="1040"/>
    </location>
</feature>
<evidence type="ECO:0000256" key="7">
    <source>
        <dbReference type="SAM" id="MobiDB-lite"/>
    </source>
</evidence>
<dbReference type="InterPro" id="IPR007234">
    <property type="entry name" value="Vps53_N"/>
</dbReference>
<evidence type="ECO:0000313" key="11">
    <source>
        <dbReference type="Proteomes" id="UP000053664"/>
    </source>
</evidence>
<sequence>MAAASSAQHVELPRDLAIQIHRVLSIPPAPASSAAVATPAPSSTQSTSITDAMTTTTTTATATASTAEPPAWTEPQPLEAQLDDLLLQHQPITARSLSLVHAKLRHEIQSCQHNIDRLTAHLEHETDPARMADVQAAIAALLGQLNLIREKARESENVVKEITRDIRSLDVAKRNVVASMTALKRLQMLVNGVDQLDRLTETKRYREAASALQAVKALLDFFQSYRGVERIAAAWKQVNDLQTQLRASAMHDYEQFFLHDPGRAVRQTGLADAALVLDAVGLDARNALIEWYCALQLREYRRIFRATDEAGQLDNVSRRFAWFRRVLKTHDDEHAPAFIKAWHVDRWLVRKFAEITTEDLQSVLVREQGRLNVATLLEALNATLDFEVAMSRKFGTPFEDVVAPPGVPSKQASGPAASGSQPAPSPTQPKAKGQTLSSVFDPHLIVFVEAQDRTLAEMFQAYRRQGASLSSDGGGRSGGFGADGLFGPSSTGGGDPTAPGGGGDSSGRAGGDAATVLPSSTEMFYFYRQTLEQCARLSNREPFQELYNVYRKWLRIYADDVLRAALVRHDGPAARRSIDVRPNLGDLQKWCLVLNTADYCASTSSQLEDKIKEKIHADFRAGVSLEEERDVFTTLISHAVQTLAREFELCSEPIWNAMLRPQPPNGTPWNQLRQAGSGGGGGGGNGLPSAYVGELASLLEQVGVVVRQDTENKRFVRSWCDKVVAVVTGRFTNVVVRLRPISPVVAEQLTVDLAEIRKRLEALPRYPSDDAWGLPGGGAAASTSTAAASYRRYVSKATGRIETLLRIIMAPTSTASGSARPSTTATEPSSQDNQGVVAPGPPVDLIETYRRLVGDRSYSNFQKVLDLKGLRKVEANELLDRFLQDDRPASSSTPSHADDVGGGSAEAAAAAAVASGDESEWLTRLDMDGSASQSILAAVHFDGTATPPTRGSLHLGRSGSGLFASGGGGDLGRNTPPHGAASGGGQGGLGGQQQDGIAAAAGSRALSDLRRFKSMFGAALGAAGRRDGGGGAGSSGGGGW</sequence>
<dbReference type="PANTHER" id="PTHR12820">
    <property type="entry name" value="VACUOLAR SORTING PROTEIN 53"/>
    <property type="match status" value="1"/>
</dbReference>
<gene>
    <name evidence="10" type="ORF">PFL1_03031</name>
</gene>
<protein>
    <submittedName>
        <fullName evidence="10">Uncharacterized protein</fullName>
    </submittedName>
</protein>
<evidence type="ECO:0000256" key="3">
    <source>
        <dbReference type="ARBA" id="ARBA00008628"/>
    </source>
</evidence>
<dbReference type="KEGG" id="pfp:PFL1_03031"/>
<dbReference type="GO" id="GO:0010008">
    <property type="term" value="C:endosome membrane"/>
    <property type="evidence" value="ECO:0007669"/>
    <property type="project" value="UniProtKB-SubCell"/>
</dbReference>
<dbReference type="Pfam" id="PF04100">
    <property type="entry name" value="Vps53_N"/>
    <property type="match status" value="1"/>
</dbReference>
<evidence type="ECO:0000256" key="6">
    <source>
        <dbReference type="ARBA" id="ARBA00023136"/>
    </source>
</evidence>
<feature type="compositionally biased region" description="Gly residues" evidence="7">
    <location>
        <begin position="981"/>
        <end position="993"/>
    </location>
</feature>
<feature type="compositionally biased region" description="Polar residues" evidence="7">
    <location>
        <begin position="812"/>
        <end position="834"/>
    </location>
</feature>
<dbReference type="RefSeq" id="XP_007878739.1">
    <property type="nucleotide sequence ID" value="XM_007880548.1"/>
</dbReference>
<dbReference type="GeneID" id="19317143"/>
<evidence type="ECO:0000259" key="9">
    <source>
        <dbReference type="Pfam" id="PF16854"/>
    </source>
</evidence>
<dbReference type="GO" id="GO:0005829">
    <property type="term" value="C:cytosol"/>
    <property type="evidence" value="ECO:0007669"/>
    <property type="project" value="GOC"/>
</dbReference>
<feature type="compositionally biased region" description="Gly residues" evidence="7">
    <location>
        <begin position="472"/>
        <end position="510"/>
    </location>
</feature>
<keyword evidence="5" id="KW-0333">Golgi apparatus</keyword>
<reference evidence="10 11" key="1">
    <citation type="journal article" date="2013" name="Plant Cell">
        <title>The transition from a phytopathogenic smut ancestor to an anamorphic biocontrol agent deciphered by comparative whole-genome analysis.</title>
        <authorList>
            <person name="Lefebvre F."/>
            <person name="Joly D.L."/>
            <person name="Labbe C."/>
            <person name="Teichmann B."/>
            <person name="Linning R."/>
            <person name="Belzile F."/>
            <person name="Bakkeren G."/>
            <person name="Belanger R.R."/>
        </authorList>
    </citation>
    <scope>NUCLEOTIDE SEQUENCE [LARGE SCALE GENOMIC DNA]</scope>
    <source>
        <strain evidence="10 11">PF-1</strain>
    </source>
</reference>
<dbReference type="eggNOG" id="KOG2180">
    <property type="taxonomic scope" value="Eukaryota"/>
</dbReference>
<evidence type="ECO:0000259" key="8">
    <source>
        <dbReference type="Pfam" id="PF04100"/>
    </source>
</evidence>
<organism evidence="10 11">
    <name type="scientific">Pseudozyma flocculosa PF-1</name>
    <dbReference type="NCBI Taxonomy" id="1277687"/>
    <lineage>
        <taxon>Eukaryota</taxon>
        <taxon>Fungi</taxon>
        <taxon>Dikarya</taxon>
        <taxon>Basidiomycota</taxon>
        <taxon>Ustilaginomycotina</taxon>
        <taxon>Ustilaginomycetes</taxon>
        <taxon>Ustilaginales</taxon>
        <taxon>Ustilaginaceae</taxon>
        <taxon>Pseudozyma</taxon>
    </lineage>
</organism>
<dbReference type="GO" id="GO:0000938">
    <property type="term" value="C:GARP complex"/>
    <property type="evidence" value="ECO:0007669"/>
    <property type="project" value="InterPro"/>
</dbReference>
<dbReference type="Pfam" id="PF16854">
    <property type="entry name" value="VPS53_C"/>
    <property type="match status" value="1"/>
</dbReference>
<feature type="domain" description="Vps53 N-terminal" evidence="8">
    <location>
        <begin position="84"/>
        <end position="462"/>
    </location>
</feature>
<feature type="region of interest" description="Disordered" evidence="7">
    <location>
        <begin position="467"/>
        <end position="513"/>
    </location>
</feature>
<evidence type="ECO:0000256" key="1">
    <source>
        <dbReference type="ARBA" id="ARBA00004150"/>
    </source>
</evidence>
<name>A0A061HF53_9BASI</name>
<dbReference type="GO" id="GO:0042147">
    <property type="term" value="P:retrograde transport, endosome to Golgi"/>
    <property type="evidence" value="ECO:0007669"/>
    <property type="project" value="InterPro"/>
</dbReference>
<evidence type="ECO:0000313" key="10">
    <source>
        <dbReference type="EMBL" id="EPQ29276.1"/>
    </source>
</evidence>
<feature type="domain" description="Vps53 C-terminal" evidence="9">
    <location>
        <begin position="747"/>
        <end position="814"/>
    </location>
</feature>
<feature type="region of interest" description="Disordered" evidence="7">
    <location>
        <begin position="31"/>
        <end position="52"/>
    </location>
</feature>
<feature type="compositionally biased region" description="Gly residues" evidence="7">
    <location>
        <begin position="1029"/>
        <end position="1040"/>
    </location>
</feature>
<comment type="similarity">
    <text evidence="3">Belongs to the VPS53 family.</text>
</comment>
<dbReference type="AlphaFoldDB" id="A0A061HF53"/>
<feature type="region of interest" description="Disordered" evidence="7">
    <location>
        <begin position="812"/>
        <end position="842"/>
    </location>
</feature>
<feature type="region of interest" description="Disordered" evidence="7">
    <location>
        <begin position="663"/>
        <end position="686"/>
    </location>
</feature>
<feature type="compositionally biased region" description="Low complexity" evidence="7">
    <location>
        <begin position="411"/>
        <end position="422"/>
    </location>
</feature>
<feature type="region of interest" description="Disordered" evidence="7">
    <location>
        <begin position="884"/>
        <end position="912"/>
    </location>
</feature>
<proteinExistence type="inferred from homology"/>
<dbReference type="Proteomes" id="UP000053664">
    <property type="component" value="Unassembled WGS sequence"/>
</dbReference>
<keyword evidence="6" id="KW-0472">Membrane</keyword>
<evidence type="ECO:0000256" key="2">
    <source>
        <dbReference type="ARBA" id="ARBA00004481"/>
    </source>
</evidence>
<evidence type="ECO:0000256" key="4">
    <source>
        <dbReference type="ARBA" id="ARBA00022753"/>
    </source>
</evidence>
<evidence type="ECO:0000256" key="5">
    <source>
        <dbReference type="ARBA" id="ARBA00023034"/>
    </source>
</evidence>
<dbReference type="InterPro" id="IPR038260">
    <property type="entry name" value="Vps53_C_sf"/>
</dbReference>
<feature type="compositionally biased region" description="Gly residues" evidence="7">
    <location>
        <begin position="676"/>
        <end position="686"/>
    </location>
</feature>
<dbReference type="InterPro" id="IPR031745">
    <property type="entry name" value="Vps53_C"/>
</dbReference>
<dbReference type="InterPro" id="IPR039766">
    <property type="entry name" value="Vps53"/>
</dbReference>
<feature type="region of interest" description="Disordered" evidence="7">
    <location>
        <begin position="402"/>
        <end position="434"/>
    </location>
</feature>
<accession>A0A061HF53</accession>
<keyword evidence="4" id="KW-0967">Endosome</keyword>
<comment type="subcellular location">
    <subcellularLocation>
        <location evidence="2">Endosome membrane</location>
        <topology evidence="2">Peripheral membrane protein</topology>
    </subcellularLocation>
    <subcellularLocation>
        <location evidence="1">Golgi apparatus</location>
        <location evidence="1">trans-Golgi network membrane</location>
        <topology evidence="1">Peripheral membrane protein</topology>
    </subcellularLocation>
</comment>
<dbReference type="Gene3D" id="1.10.357.110">
    <property type="entry name" value="Vacuolar protein sorting-associated protein 53, C-terminus"/>
    <property type="match status" value="1"/>
</dbReference>